<protein>
    <recommendedName>
        <fullName evidence="1">Uroporphyrinogen decarboxylase (URO-D) domain-containing protein</fullName>
    </recommendedName>
</protein>
<dbReference type="GO" id="GO:0004853">
    <property type="term" value="F:uroporphyrinogen decarboxylase activity"/>
    <property type="evidence" value="ECO:0007669"/>
    <property type="project" value="InterPro"/>
</dbReference>
<organism evidence="2 3">
    <name type="scientific">Vallitalea guaymasensis</name>
    <dbReference type="NCBI Taxonomy" id="1185412"/>
    <lineage>
        <taxon>Bacteria</taxon>
        <taxon>Bacillati</taxon>
        <taxon>Bacillota</taxon>
        <taxon>Clostridia</taxon>
        <taxon>Lachnospirales</taxon>
        <taxon>Vallitaleaceae</taxon>
        <taxon>Vallitalea</taxon>
    </lineage>
</organism>
<dbReference type="Gene3D" id="3.20.20.210">
    <property type="match status" value="1"/>
</dbReference>
<dbReference type="EMBL" id="CP058561">
    <property type="protein sequence ID" value="QUH27701.1"/>
    <property type="molecule type" value="Genomic_DNA"/>
</dbReference>
<reference evidence="2 3" key="1">
    <citation type="submission" date="2020-07" db="EMBL/GenBank/DDBJ databases">
        <title>Vallitalea guaymasensis genome.</title>
        <authorList>
            <person name="Postec A."/>
        </authorList>
    </citation>
    <scope>NUCLEOTIDE SEQUENCE [LARGE SCALE GENOMIC DNA]</scope>
    <source>
        <strain evidence="2 3">Ra1766G1</strain>
    </source>
</reference>
<dbReference type="InterPro" id="IPR038071">
    <property type="entry name" value="UROD/MetE-like_sf"/>
</dbReference>
<dbReference type="InterPro" id="IPR052024">
    <property type="entry name" value="Methanogen_methyltrans"/>
</dbReference>
<name>A0A8J8SAV8_9FIRM</name>
<evidence type="ECO:0000313" key="2">
    <source>
        <dbReference type="EMBL" id="QUH27701.1"/>
    </source>
</evidence>
<dbReference type="KEGG" id="vgu:HYG85_01720"/>
<dbReference type="Proteomes" id="UP000677305">
    <property type="component" value="Chromosome"/>
</dbReference>
<evidence type="ECO:0000259" key="1">
    <source>
        <dbReference type="Pfam" id="PF01208"/>
    </source>
</evidence>
<feature type="domain" description="Uroporphyrinogen decarboxylase (URO-D)" evidence="1">
    <location>
        <begin position="156"/>
        <end position="345"/>
    </location>
</feature>
<proteinExistence type="predicted"/>
<dbReference type="AlphaFoldDB" id="A0A8J8SAV8"/>
<keyword evidence="3" id="KW-1185">Reference proteome</keyword>
<dbReference type="InterPro" id="IPR000257">
    <property type="entry name" value="Uroporphyrinogen_deCOase"/>
</dbReference>
<dbReference type="PANTHER" id="PTHR47099">
    <property type="entry name" value="METHYLCOBAMIDE:COM METHYLTRANSFERASE MTBA"/>
    <property type="match status" value="1"/>
</dbReference>
<dbReference type="SUPFAM" id="SSF51726">
    <property type="entry name" value="UROD/MetE-like"/>
    <property type="match status" value="1"/>
</dbReference>
<dbReference type="PANTHER" id="PTHR47099:SF1">
    <property type="entry name" value="METHYLCOBAMIDE:COM METHYLTRANSFERASE MTBA"/>
    <property type="match status" value="1"/>
</dbReference>
<sequence length="349" mass="40395">MINKINYQKAVRFERPDYIPMTFHINDACWEHYPQEELFELMETHKFLFPDFKRPKGVYKPVFANCARKNEPFVDDWGCLWETSMDGITGTVTKHPLADWGAFTDYKAPDPTKCMGIGKIDWNKAAEDIRRIKENGDLVYRGLRHGHTFLQLCDIRGYQNLIFDMVDNHPNLVKLIDMVEEFNSYIVNKYLEIGVDVMGYAEDLGMQKGPMISPDYFKQYIKPSYERLMKPARDKGVIVHMHSDGDLHDLIDDLIDGGVEVINMQDNTNGVDWIADKFAGKVCIELDIDRQFITPNGTPKEVDTLIREEVEKIGRKEGGLMMIYGLYPGIPLENVKALMDAMEKYAFYY</sequence>
<dbReference type="Pfam" id="PF01208">
    <property type="entry name" value="URO-D"/>
    <property type="match status" value="1"/>
</dbReference>
<dbReference type="RefSeq" id="WP_212692018.1">
    <property type="nucleotide sequence ID" value="NZ_CP058561.1"/>
</dbReference>
<evidence type="ECO:0000313" key="3">
    <source>
        <dbReference type="Proteomes" id="UP000677305"/>
    </source>
</evidence>
<accession>A0A8J8SAV8</accession>
<gene>
    <name evidence="2" type="ORF">HYG85_01720</name>
</gene>
<dbReference type="GO" id="GO:0006779">
    <property type="term" value="P:porphyrin-containing compound biosynthetic process"/>
    <property type="evidence" value="ECO:0007669"/>
    <property type="project" value="InterPro"/>
</dbReference>